<feature type="region of interest" description="Disordered" evidence="1">
    <location>
        <begin position="35"/>
        <end position="54"/>
    </location>
</feature>
<dbReference type="RefSeq" id="WP_359205189.1">
    <property type="nucleotide sequence ID" value="NZ_JBEZAM010000004.1"/>
</dbReference>
<protein>
    <submittedName>
        <fullName evidence="2">Type III effector protein</fullName>
    </submittedName>
</protein>
<feature type="region of interest" description="Disordered" evidence="1">
    <location>
        <begin position="110"/>
        <end position="131"/>
    </location>
</feature>
<gene>
    <name evidence="2" type="ORF">AB0A76_05150</name>
</gene>
<sequence>MDLNGSPAPHDASEVDRESFLAAESALRAIDHALRSARAARDEPSGPPATAGPERALAALPLLRELRERLDGWEHGLIESARDAGASWAALASPLGVASRQAAERRYLRLRPADADPGATGDQRVKTERDRRAAERAISRWARVNASELRRLAGRIGSLDDLPGPARTSLGVLVRALADDDAALLLAPLIDTTPHLKARYPELAAQTQALADHTERLRRASDHHRRNLR</sequence>
<dbReference type="EMBL" id="JBEZAM010000004">
    <property type="protein sequence ID" value="MEU7292582.1"/>
    <property type="molecule type" value="Genomic_DNA"/>
</dbReference>
<evidence type="ECO:0000313" key="2">
    <source>
        <dbReference type="EMBL" id="MEU7292582.1"/>
    </source>
</evidence>
<organism evidence="2 3">
    <name type="scientific">Streptomyces exfoliatus</name>
    <name type="common">Streptomyces hydrogenans</name>
    <dbReference type="NCBI Taxonomy" id="1905"/>
    <lineage>
        <taxon>Bacteria</taxon>
        <taxon>Bacillati</taxon>
        <taxon>Actinomycetota</taxon>
        <taxon>Actinomycetes</taxon>
        <taxon>Kitasatosporales</taxon>
        <taxon>Streptomycetaceae</taxon>
        <taxon>Streptomyces</taxon>
    </lineage>
</organism>
<dbReference type="Proteomes" id="UP001551210">
    <property type="component" value="Unassembled WGS sequence"/>
</dbReference>
<keyword evidence="3" id="KW-1185">Reference proteome</keyword>
<name>A0ABV3CQV1_STREX</name>
<comment type="caution">
    <text evidence="2">The sequence shown here is derived from an EMBL/GenBank/DDBJ whole genome shotgun (WGS) entry which is preliminary data.</text>
</comment>
<proteinExistence type="predicted"/>
<evidence type="ECO:0000313" key="3">
    <source>
        <dbReference type="Proteomes" id="UP001551210"/>
    </source>
</evidence>
<accession>A0ABV3CQV1</accession>
<reference evidence="2 3" key="1">
    <citation type="submission" date="2024-06" db="EMBL/GenBank/DDBJ databases">
        <title>The Natural Products Discovery Center: Release of the First 8490 Sequenced Strains for Exploring Actinobacteria Biosynthetic Diversity.</title>
        <authorList>
            <person name="Kalkreuter E."/>
            <person name="Kautsar S.A."/>
            <person name="Yang D."/>
            <person name="Bader C.D."/>
            <person name="Teijaro C.N."/>
            <person name="Fluegel L."/>
            <person name="Davis C.M."/>
            <person name="Simpson J.R."/>
            <person name="Lauterbach L."/>
            <person name="Steele A.D."/>
            <person name="Gui C."/>
            <person name="Meng S."/>
            <person name="Li G."/>
            <person name="Viehrig K."/>
            <person name="Ye F."/>
            <person name="Su P."/>
            <person name="Kiefer A.F."/>
            <person name="Nichols A."/>
            <person name="Cepeda A.J."/>
            <person name="Yan W."/>
            <person name="Fan B."/>
            <person name="Jiang Y."/>
            <person name="Adhikari A."/>
            <person name="Zheng C.-J."/>
            <person name="Schuster L."/>
            <person name="Cowan T.M."/>
            <person name="Smanski M.J."/>
            <person name="Chevrette M.G."/>
            <person name="De Carvalho L.P.S."/>
            <person name="Shen B."/>
        </authorList>
    </citation>
    <scope>NUCLEOTIDE SEQUENCE [LARGE SCALE GENOMIC DNA]</scope>
    <source>
        <strain evidence="2 3">NPDC045705</strain>
    </source>
</reference>
<evidence type="ECO:0000256" key="1">
    <source>
        <dbReference type="SAM" id="MobiDB-lite"/>
    </source>
</evidence>
<feature type="compositionally biased region" description="Basic and acidic residues" evidence="1">
    <location>
        <begin position="35"/>
        <end position="44"/>
    </location>
</feature>